<dbReference type="EMBL" id="FNAJ01000016">
    <property type="protein sequence ID" value="SDE97142.1"/>
    <property type="molecule type" value="Genomic_DNA"/>
</dbReference>
<gene>
    <name evidence="2" type="ORF">MVI01_00920</name>
    <name evidence="3" type="ORF">SAMN04488504_11611</name>
</gene>
<dbReference type="EMBL" id="BJVY01000001">
    <property type="protein sequence ID" value="GEL68308.1"/>
    <property type="molecule type" value="Genomic_DNA"/>
</dbReference>
<evidence type="ECO:0000256" key="1">
    <source>
        <dbReference type="SAM" id="SignalP"/>
    </source>
</evidence>
<evidence type="ECO:0000313" key="3">
    <source>
        <dbReference type="EMBL" id="SDE97142.1"/>
    </source>
</evidence>
<organism evidence="2 5">
    <name type="scientific">Myxococcus virescens</name>
    <dbReference type="NCBI Taxonomy" id="83456"/>
    <lineage>
        <taxon>Bacteria</taxon>
        <taxon>Pseudomonadati</taxon>
        <taxon>Myxococcota</taxon>
        <taxon>Myxococcia</taxon>
        <taxon>Myxococcales</taxon>
        <taxon>Cystobacterineae</taxon>
        <taxon>Myxococcaceae</taxon>
        <taxon>Myxococcus</taxon>
    </lineage>
</organism>
<protein>
    <recommendedName>
        <fullName evidence="6">DUF4034 domain-containing protein</fullName>
    </recommendedName>
</protein>
<keyword evidence="4" id="KW-1185">Reference proteome</keyword>
<name>A0A511H449_9BACT</name>
<evidence type="ECO:0008006" key="6">
    <source>
        <dbReference type="Google" id="ProtNLM"/>
    </source>
</evidence>
<sequence>MTRPSWLLAAALPLCLTLTACGTTTDQPLPSVEELSCHDRIRELSAQDRKLSSRADHKYQSAKEAPDAEHFVSVMLTSRENGEAFACGLTRAWVTEVFEGLERQYSEYRNDDGIDGSRAGYQIVHGDGLAALFQSHAESLETVIYHVRHTGTEDHVVTVEQLPRGQGYRIYQSYINAYSLNAWLSASTDGLFDADAGEIMVWRGLQTAANATLAQVSGGKASLDNLDALPEEWRFARPYYEYVRDYDEARVMANFEKAWTRYGQGRGLPPAEFFDDYLVKLARLEAYFRQNDHASKPFPEDIWNTWIDLYASPNPLHFPGIPHDFITDLLLADRDYRLEILVVPLAGDDAAVKAACAENARILGASLAEP</sequence>
<feature type="chain" id="PRO_5022942887" description="DUF4034 domain-containing protein" evidence="1">
    <location>
        <begin position="23"/>
        <end position="370"/>
    </location>
</feature>
<keyword evidence="1" id="KW-0732">Signal</keyword>
<dbReference type="RefSeq" id="WP_090494000.1">
    <property type="nucleotide sequence ID" value="NZ_BJVY01000001.1"/>
</dbReference>
<comment type="caution">
    <text evidence="2">The sequence shown here is derived from an EMBL/GenBank/DDBJ whole genome shotgun (WGS) entry which is preliminary data.</text>
</comment>
<proteinExistence type="predicted"/>
<accession>A0A511H449</accession>
<dbReference type="AlphaFoldDB" id="A0A511H449"/>
<dbReference type="Proteomes" id="UP000321224">
    <property type="component" value="Unassembled WGS sequence"/>
</dbReference>
<dbReference type="Proteomes" id="UP000198717">
    <property type="component" value="Unassembled WGS sequence"/>
</dbReference>
<feature type="signal peptide" evidence="1">
    <location>
        <begin position="1"/>
        <end position="22"/>
    </location>
</feature>
<dbReference type="PROSITE" id="PS51257">
    <property type="entry name" value="PROKAR_LIPOPROTEIN"/>
    <property type="match status" value="1"/>
</dbReference>
<reference evidence="3 4" key="1">
    <citation type="submission" date="2016-10" db="EMBL/GenBank/DDBJ databases">
        <authorList>
            <person name="Varghese N."/>
            <person name="Submissions S."/>
        </authorList>
    </citation>
    <scope>NUCLEOTIDE SEQUENCE [LARGE SCALE GENOMIC DNA]</scope>
    <source>
        <strain evidence="3 4">DSM 2260</strain>
    </source>
</reference>
<reference evidence="2 5" key="2">
    <citation type="submission" date="2019-07" db="EMBL/GenBank/DDBJ databases">
        <title>Whole genome shotgun sequence of Myxococcus virescens NBRC 100334.</title>
        <authorList>
            <person name="Hosoyama A."/>
            <person name="Uohara A."/>
            <person name="Ohji S."/>
            <person name="Ichikawa N."/>
        </authorList>
    </citation>
    <scope>NUCLEOTIDE SEQUENCE [LARGE SCALE GENOMIC DNA]</scope>
    <source>
        <strain evidence="2 5">NBRC 100334</strain>
    </source>
</reference>
<evidence type="ECO:0000313" key="4">
    <source>
        <dbReference type="Proteomes" id="UP000198717"/>
    </source>
</evidence>
<evidence type="ECO:0000313" key="5">
    <source>
        <dbReference type="Proteomes" id="UP000321224"/>
    </source>
</evidence>
<evidence type="ECO:0000313" key="2">
    <source>
        <dbReference type="EMBL" id="GEL68308.1"/>
    </source>
</evidence>